<dbReference type="AlphaFoldDB" id="A0A0S7EQX6"/>
<evidence type="ECO:0000313" key="1">
    <source>
        <dbReference type="EMBL" id="JAO05246.1"/>
    </source>
</evidence>
<name>A0A0S7EQX6_9TELE</name>
<protein>
    <submittedName>
        <fullName evidence="1">PPUP9147</fullName>
    </submittedName>
</protein>
<feature type="non-terminal residue" evidence="1">
    <location>
        <position position="1"/>
    </location>
</feature>
<dbReference type="EMBL" id="GBYX01476431">
    <property type="protein sequence ID" value="JAO05246.1"/>
    <property type="molecule type" value="Transcribed_RNA"/>
</dbReference>
<organism evidence="1">
    <name type="scientific">Poeciliopsis prolifica</name>
    <name type="common">blackstripe livebearer</name>
    <dbReference type="NCBI Taxonomy" id="188132"/>
    <lineage>
        <taxon>Eukaryota</taxon>
        <taxon>Metazoa</taxon>
        <taxon>Chordata</taxon>
        <taxon>Craniata</taxon>
        <taxon>Vertebrata</taxon>
        <taxon>Euteleostomi</taxon>
        <taxon>Actinopterygii</taxon>
        <taxon>Neopterygii</taxon>
        <taxon>Teleostei</taxon>
        <taxon>Neoteleostei</taxon>
        <taxon>Acanthomorphata</taxon>
        <taxon>Ovalentaria</taxon>
        <taxon>Atherinomorphae</taxon>
        <taxon>Cyprinodontiformes</taxon>
        <taxon>Poeciliidae</taxon>
        <taxon>Poeciliinae</taxon>
        <taxon>Poeciliopsis</taxon>
    </lineage>
</organism>
<proteinExistence type="predicted"/>
<accession>A0A0S7EQX6</accession>
<gene>
    <name evidence="1" type="primary">PPUP9147</name>
</gene>
<reference evidence="1" key="1">
    <citation type="submission" date="2014-12" db="EMBL/GenBank/DDBJ databases">
        <title>Parallel Evolution in Life History Adaptation Evident in the Tissue-Specific Poeciliopsis prolifica transcriptome.</title>
        <authorList>
            <person name="Jue N.K."/>
            <person name="Foley R.J."/>
            <person name="Obergfell C."/>
            <person name="Reznick D.N."/>
            <person name="O'Neill R.J."/>
            <person name="O'Neill M.J."/>
        </authorList>
    </citation>
    <scope>NUCLEOTIDE SEQUENCE</scope>
</reference>
<sequence>PTPPAQLPGTGMFSPLLKAASKVALLLSASKNKTFCSLADSNSHLLSSYLCQELQPTATICSSPILPLWFEKNIAPPETMHVDTDLSEIQDRIQKVWCKFVFSPF</sequence>